<name>A0A372MGL3_9SPIR</name>
<proteinExistence type="predicted"/>
<sequence length="471" mass="55108">MTGEPLYNPTYLQELESQGAETVKAIPTFRRYAFEQLQELVEKELSLKAWMQPLLSIEKIEKLLHLAWYLLCVNNPLSYATHWKQGIYRGVDSLPEIQAMLRSFDAEFLRLWGQRCLENFDEDKREIIFDLCSTASYQNHNPFLQYGYNRDIEALEQNTIILLAHGDIPLPYSFQILDGTMLSSKTIANVMDTLEADTDTVLMLNRRYFSIPRIQELVELGYQFIIRIPTRKRWLVQFIEEHREAIVEGTVLYDCKGRELKSLSLAAPFLEAESLTIHLYYDEQWRESQRSNLLSLLGRCKRELEFEVPLEEHARLYETYFKVRKRPNGSNRVSLSRDPLRTFEASQAGFWAVITNTGLSAEQALAKYEQRNDFEHRFNNLMNQEDCRVLHIQSPQYFPGRVFLQLVSEIIRQNVLEKLKETSYSLNQALFSVMDQQEVTFRENDTPYRSELNEQDKAIFRALGFAVEAGA</sequence>
<evidence type="ECO:0000313" key="1">
    <source>
        <dbReference type="EMBL" id="RFU94927.1"/>
    </source>
</evidence>
<accession>A0A372MGL3</accession>
<reference evidence="2" key="1">
    <citation type="submission" date="2018-08" db="EMBL/GenBank/DDBJ databases">
        <authorList>
            <person name="Grouzdev D.S."/>
            <person name="Krutkina M.S."/>
        </authorList>
    </citation>
    <scope>NUCLEOTIDE SEQUENCE [LARGE SCALE GENOMIC DNA]</scope>
    <source>
        <strain evidence="2">4-11</strain>
    </source>
</reference>
<dbReference type="AlphaFoldDB" id="A0A372MGL3"/>
<dbReference type="Proteomes" id="UP000264002">
    <property type="component" value="Unassembled WGS sequence"/>
</dbReference>
<organism evidence="1 2">
    <name type="scientific">Sphaerochaeta halotolerans</name>
    <dbReference type="NCBI Taxonomy" id="2293840"/>
    <lineage>
        <taxon>Bacteria</taxon>
        <taxon>Pseudomonadati</taxon>
        <taxon>Spirochaetota</taxon>
        <taxon>Spirochaetia</taxon>
        <taxon>Spirochaetales</taxon>
        <taxon>Sphaerochaetaceae</taxon>
        <taxon>Sphaerochaeta</taxon>
    </lineage>
</organism>
<protein>
    <recommendedName>
        <fullName evidence="3">Transposase</fullName>
    </recommendedName>
</protein>
<gene>
    <name evidence="1" type="ORF">DYP60_06800</name>
</gene>
<evidence type="ECO:0008006" key="3">
    <source>
        <dbReference type="Google" id="ProtNLM"/>
    </source>
</evidence>
<evidence type="ECO:0000313" key="2">
    <source>
        <dbReference type="Proteomes" id="UP000264002"/>
    </source>
</evidence>
<comment type="caution">
    <text evidence="1">The sequence shown here is derived from an EMBL/GenBank/DDBJ whole genome shotgun (WGS) entry which is preliminary data.</text>
</comment>
<keyword evidence="2" id="KW-1185">Reference proteome</keyword>
<reference evidence="1 2" key="2">
    <citation type="submission" date="2018-09" db="EMBL/GenBank/DDBJ databases">
        <title>Genome of Sphaerochaeta halotolerans strain 4-11.</title>
        <authorList>
            <person name="Nazina T.N."/>
            <person name="Sokolova D.S."/>
        </authorList>
    </citation>
    <scope>NUCLEOTIDE SEQUENCE [LARGE SCALE GENOMIC DNA]</scope>
    <source>
        <strain evidence="1 2">4-11</strain>
    </source>
</reference>
<dbReference type="EMBL" id="QUWK01000006">
    <property type="protein sequence ID" value="RFU94927.1"/>
    <property type="molecule type" value="Genomic_DNA"/>
</dbReference>